<evidence type="ECO:0000256" key="2">
    <source>
        <dbReference type="SAM" id="Phobius"/>
    </source>
</evidence>
<feature type="transmembrane region" description="Helical" evidence="2">
    <location>
        <begin position="219"/>
        <end position="239"/>
    </location>
</feature>
<name>A0ABX1CF54_9ACTN</name>
<keyword evidence="4" id="KW-1185">Reference proteome</keyword>
<dbReference type="RefSeq" id="WP_168090325.1">
    <property type="nucleotide sequence ID" value="NZ_JAAVJC010000375.1"/>
</dbReference>
<gene>
    <name evidence="3" type="ORF">HCN52_22790</name>
</gene>
<accession>A0ABX1CF54</accession>
<feature type="region of interest" description="Disordered" evidence="1">
    <location>
        <begin position="245"/>
        <end position="265"/>
    </location>
</feature>
<evidence type="ECO:0008006" key="5">
    <source>
        <dbReference type="Google" id="ProtNLM"/>
    </source>
</evidence>
<feature type="transmembrane region" description="Helical" evidence="2">
    <location>
        <begin position="195"/>
        <end position="213"/>
    </location>
</feature>
<comment type="caution">
    <text evidence="3">The sequence shown here is derived from an EMBL/GenBank/DDBJ whole genome shotgun (WGS) entry which is preliminary data.</text>
</comment>
<evidence type="ECO:0000313" key="4">
    <source>
        <dbReference type="Proteomes" id="UP000727056"/>
    </source>
</evidence>
<dbReference type="Proteomes" id="UP000727056">
    <property type="component" value="Unassembled WGS sequence"/>
</dbReference>
<evidence type="ECO:0000313" key="3">
    <source>
        <dbReference type="EMBL" id="NJQ17686.1"/>
    </source>
</evidence>
<reference evidence="3 4" key="1">
    <citation type="submission" date="2020-03" db="EMBL/GenBank/DDBJ databases">
        <title>Draft genome of Streptomyces sp. ventii, isolated from the Axial Seamount in the Pacific Ocean, and resequencing of the two type strains Streptomyces lonarensis strain NCL 716 and Streptomyces bohaiensis strain 11A07.</title>
        <authorList>
            <person name="Loughran R.M."/>
            <person name="Pfannmuller K.M."/>
            <person name="Wasson B.J."/>
            <person name="Deadmond M.C."/>
            <person name="Paddock B.E."/>
            <person name="Koyack M.J."/>
            <person name="Gallegos D.A."/>
            <person name="Mitchell E.A."/>
            <person name="Ushijima B."/>
            <person name="Saw J.H."/>
            <person name="Mcphail K.L."/>
            <person name="Videau P."/>
        </authorList>
    </citation>
    <scope>NUCLEOTIDE SEQUENCE [LARGE SCALE GENOMIC DNA]</scope>
    <source>
        <strain evidence="3 4">11A07</strain>
    </source>
</reference>
<protein>
    <recommendedName>
        <fullName evidence="5">DUF2812 domain-containing protein</fullName>
    </recommendedName>
</protein>
<keyword evidence="2" id="KW-0812">Transmembrane</keyword>
<proteinExistence type="predicted"/>
<keyword evidence="2" id="KW-0472">Membrane</keyword>
<dbReference type="EMBL" id="JAAVJC010000375">
    <property type="protein sequence ID" value="NJQ17686.1"/>
    <property type="molecule type" value="Genomic_DNA"/>
</dbReference>
<organism evidence="3 4">
    <name type="scientific">Streptomyces bohaiensis</name>
    <dbReference type="NCBI Taxonomy" id="1431344"/>
    <lineage>
        <taxon>Bacteria</taxon>
        <taxon>Bacillati</taxon>
        <taxon>Actinomycetota</taxon>
        <taxon>Actinomycetes</taxon>
        <taxon>Kitasatosporales</taxon>
        <taxon>Streptomycetaceae</taxon>
        <taxon>Streptomyces</taxon>
    </lineage>
</organism>
<keyword evidence="2" id="KW-1133">Transmembrane helix</keyword>
<sequence>MTHTGTDERYLTDLAELLRAARMPEPQIEAVVGELIDHLDSAGVRAEAEFGPLDEFAASLTAKPGEAVADEGTDPAADAEEWRWSADYDSDLAVLDRYGRQGWEVRELDRIGRFVARRDRNAAMAWEYRREVVSRRRRQERTALLAPDGWEPCGSWKFVTYYKRPLAASLGPAAAVPDPPAGPGARAYLSRGSRIGMVAAAISLVLLPFLLYFSGDDPGMWIGGAVGGVIGGVAAVLGVRRSLRRDSGERGSDATTVPARGGDGG</sequence>
<evidence type="ECO:0000256" key="1">
    <source>
        <dbReference type="SAM" id="MobiDB-lite"/>
    </source>
</evidence>